<accession>A0A7Z7NGA1</accession>
<evidence type="ECO:0000313" key="1">
    <source>
        <dbReference type="EMBL" id="SOO23667.1"/>
    </source>
</evidence>
<proteinExistence type="predicted"/>
<dbReference type="AlphaFoldDB" id="A0A7Z7NGA1"/>
<evidence type="ECO:0000313" key="2">
    <source>
        <dbReference type="Proteomes" id="UP000234345"/>
    </source>
</evidence>
<comment type="caution">
    <text evidence="1">The sequence shown here is derived from an EMBL/GenBank/DDBJ whole genome shotgun (WGS) entry which is preliminary data.</text>
</comment>
<dbReference type="EMBL" id="OCZC01000055">
    <property type="protein sequence ID" value="SOO23667.1"/>
    <property type="molecule type" value="Genomic_DNA"/>
</dbReference>
<gene>
    <name evidence="1" type="ORF">XFF6991_290074</name>
</gene>
<reference evidence="1 2" key="1">
    <citation type="submission" date="2017-10" db="EMBL/GenBank/DDBJ databases">
        <authorList>
            <person name="Regsiter A."/>
            <person name="William W."/>
        </authorList>
    </citation>
    <scope>NUCLEOTIDE SEQUENCE [LARGE SCALE GENOMIC DNA]</scope>
    <source>
        <strain evidence="1 2">CFBP6991</strain>
    </source>
</reference>
<protein>
    <submittedName>
        <fullName evidence="1">Uncharacterized protein</fullName>
    </submittedName>
</protein>
<dbReference type="Proteomes" id="UP000234345">
    <property type="component" value="Unassembled WGS sequence"/>
</dbReference>
<organism evidence="1 2">
    <name type="scientific">Xanthomonas campestris pv. phaseoli</name>
    <dbReference type="NCBI Taxonomy" id="317013"/>
    <lineage>
        <taxon>Bacteria</taxon>
        <taxon>Pseudomonadati</taxon>
        <taxon>Pseudomonadota</taxon>
        <taxon>Gammaproteobacteria</taxon>
        <taxon>Lysobacterales</taxon>
        <taxon>Lysobacteraceae</taxon>
        <taxon>Xanthomonas</taxon>
    </lineage>
</organism>
<sequence length="124" mass="13690">MGSKRFCLGRWNDGVVLRALRGLRVARVMVPMAMPKRIFVRPLTLGHAIACYLDVELKFVRIHLGISARKTANTFPAITELVALLEKPASTAMFENMRLAVLRRAAAVHAQKPADISKSAANHT</sequence>
<name>A0A7Z7NGA1_XANCH</name>